<keyword evidence="5" id="KW-0963">Cytoplasm</keyword>
<comment type="caution">
    <text evidence="20">The sequence shown here is derived from an EMBL/GenBank/DDBJ whole genome shotgun (WGS) entry which is preliminary data.</text>
</comment>
<evidence type="ECO:0000259" key="19">
    <source>
        <dbReference type="Pfam" id="PF25488"/>
    </source>
</evidence>
<dbReference type="PANTHER" id="PTHR11240:SF79">
    <property type="entry name" value="RIBONUCLEASE T2"/>
    <property type="match status" value="1"/>
</dbReference>
<evidence type="ECO:0000256" key="8">
    <source>
        <dbReference type="ARBA" id="ARBA00022729"/>
    </source>
</evidence>
<evidence type="ECO:0000256" key="11">
    <source>
        <dbReference type="ARBA" id="ARBA00023157"/>
    </source>
</evidence>
<feature type="active site" evidence="16">
    <location>
        <position position="152"/>
    </location>
</feature>
<evidence type="ECO:0000256" key="18">
    <source>
        <dbReference type="SAM" id="SignalP"/>
    </source>
</evidence>
<evidence type="ECO:0000256" key="15">
    <source>
        <dbReference type="ARBA" id="ARBA00071169"/>
    </source>
</evidence>
<proteinExistence type="inferred from homology"/>
<keyword evidence="6" id="KW-0926">Vacuole</keyword>
<feature type="active site" evidence="16">
    <location>
        <position position="156"/>
    </location>
</feature>
<evidence type="ECO:0000256" key="12">
    <source>
        <dbReference type="ARBA" id="ARBA00023180"/>
    </source>
</evidence>
<keyword evidence="12" id="KW-0325">Glycoprotein</keyword>
<dbReference type="InterPro" id="IPR018188">
    <property type="entry name" value="RNase_T2_His_AS_1"/>
</dbReference>
<dbReference type="Gene3D" id="3.90.730.10">
    <property type="entry name" value="Ribonuclease T2-like"/>
    <property type="match status" value="1"/>
</dbReference>
<comment type="subcellular location">
    <subcellularLocation>
        <location evidence="2">Cytoplasm</location>
    </subcellularLocation>
    <subcellularLocation>
        <location evidence="1">Vacuole lumen</location>
    </subcellularLocation>
</comment>
<dbReference type="GO" id="GO:0016787">
    <property type="term" value="F:hydrolase activity"/>
    <property type="evidence" value="ECO:0007669"/>
    <property type="project" value="UniProtKB-KW"/>
</dbReference>
<keyword evidence="8 18" id="KW-0732">Signal</keyword>
<dbReference type="Proteomes" id="UP001285354">
    <property type="component" value="Unassembled WGS sequence"/>
</dbReference>
<keyword evidence="9" id="KW-0255">Endonuclease</keyword>
<dbReference type="PROSITE" id="PS00530">
    <property type="entry name" value="RNASE_T2_1"/>
    <property type="match status" value="1"/>
</dbReference>
<dbReference type="SUPFAM" id="SSF55895">
    <property type="entry name" value="Ribonuclease Rh-like"/>
    <property type="match status" value="1"/>
</dbReference>
<comment type="function">
    <text evidence="14">Rnase which modulates cell survival under stress conditions. Released from the vacuole to the cytoplasm during stress to promote tRNA and rRNA cleavage and to activate separately a downstream pathway that promotes cell death. Involved in cell size, vacuolar morphology and growth at high temperatures and high salt concentration.</text>
</comment>
<evidence type="ECO:0000256" key="2">
    <source>
        <dbReference type="ARBA" id="ARBA00004496"/>
    </source>
</evidence>
<feature type="domain" description="RNase T2-like C-terminal" evidence="19">
    <location>
        <begin position="296"/>
        <end position="412"/>
    </location>
</feature>
<dbReference type="Pfam" id="PF25488">
    <property type="entry name" value="RNaseT2L_C"/>
    <property type="match status" value="1"/>
</dbReference>
<dbReference type="GO" id="GO:0003723">
    <property type="term" value="F:RNA binding"/>
    <property type="evidence" value="ECO:0007669"/>
    <property type="project" value="InterPro"/>
</dbReference>
<name>A0AAD9WI39_9HELO</name>
<keyword evidence="10" id="KW-0378">Hydrolase</keyword>
<dbReference type="InterPro" id="IPR036430">
    <property type="entry name" value="RNase_T2-like_sf"/>
</dbReference>
<dbReference type="EC" id="4.6.1.19" evidence="4"/>
<feature type="chain" id="PRO_5042206677" description="Ribonuclease T2-like" evidence="18">
    <location>
        <begin position="27"/>
        <end position="413"/>
    </location>
</feature>
<dbReference type="PANTHER" id="PTHR11240">
    <property type="entry name" value="RIBONUCLEASE T2"/>
    <property type="match status" value="1"/>
</dbReference>
<keyword evidence="21" id="KW-1185">Reference proteome</keyword>
<evidence type="ECO:0000256" key="1">
    <source>
        <dbReference type="ARBA" id="ARBA00004410"/>
    </source>
</evidence>
<dbReference type="GO" id="GO:0006401">
    <property type="term" value="P:RNA catabolic process"/>
    <property type="evidence" value="ECO:0007669"/>
    <property type="project" value="TreeGrafter"/>
</dbReference>
<feature type="active site" evidence="16">
    <location>
        <position position="94"/>
    </location>
</feature>
<keyword evidence="13" id="KW-0456">Lyase</keyword>
<evidence type="ECO:0000313" key="20">
    <source>
        <dbReference type="EMBL" id="KAK2630544.1"/>
    </source>
</evidence>
<gene>
    <name evidence="20" type="ORF">QTJ16_001364</name>
</gene>
<evidence type="ECO:0000256" key="4">
    <source>
        <dbReference type="ARBA" id="ARBA00012571"/>
    </source>
</evidence>
<feature type="signal peptide" evidence="18">
    <location>
        <begin position="1"/>
        <end position="26"/>
    </location>
</feature>
<dbReference type="GO" id="GO:0005576">
    <property type="term" value="C:extracellular region"/>
    <property type="evidence" value="ECO:0007669"/>
    <property type="project" value="TreeGrafter"/>
</dbReference>
<evidence type="ECO:0000256" key="13">
    <source>
        <dbReference type="ARBA" id="ARBA00023239"/>
    </source>
</evidence>
<keyword evidence="7" id="KW-0540">Nuclease</keyword>
<dbReference type="InterPro" id="IPR033697">
    <property type="entry name" value="Ribonuclease_T2_eukaryotic"/>
</dbReference>
<dbReference type="PROSITE" id="PS00531">
    <property type="entry name" value="RNASE_T2_2"/>
    <property type="match status" value="1"/>
</dbReference>
<evidence type="ECO:0000256" key="17">
    <source>
        <dbReference type="RuleBase" id="RU004328"/>
    </source>
</evidence>
<dbReference type="Pfam" id="PF00445">
    <property type="entry name" value="Ribonuclease_T2"/>
    <property type="match status" value="1"/>
</dbReference>
<dbReference type="GO" id="GO:0033897">
    <property type="term" value="F:ribonuclease T2 activity"/>
    <property type="evidence" value="ECO:0007669"/>
    <property type="project" value="UniProtKB-EC"/>
</dbReference>
<evidence type="ECO:0000256" key="3">
    <source>
        <dbReference type="ARBA" id="ARBA00007469"/>
    </source>
</evidence>
<evidence type="ECO:0000256" key="10">
    <source>
        <dbReference type="ARBA" id="ARBA00022801"/>
    </source>
</evidence>
<dbReference type="FunFam" id="3.90.730.10:FF:000004">
    <property type="entry name" value="Ribonuclease T2-like"/>
    <property type="match status" value="1"/>
</dbReference>
<sequence length="413" mass="43612">MSALYSLSGLWSLIVSVSVVTGAANAASNADNCLRASIGARSGPTTCLDPMISCQNTTAVEDLCCFNAPGGQLLLTQFWDTTPSTGPNNSWTVHGLWPDHCDGTFDAYCDSSREYKNITAILQSYGKTDLLDYMNTYWKDYQGDDETFWEHEWNKHGTCINTLEPKCYSGYTGQEEVVDFFEAAVKLFKGLDSYAILENAGIVPSTTKTYDLSQIQDALTTAHGFAVSIACSDGRLDEIWYHFNVRGSVATGEFVPAAPDGGKGDCAATGISYVPKYLPATSSTTSPPGSKPTGTPYSGEGFLQAYTGGANKGCLISAGTWYTAGTCATYTAAARASGAGFTLESSDGPCDVVDGVFSCATDNSAGTFTSVEGSLAYAGSAVFYAAAVPAGIVQQKVLTGVDQVEVSFVWQVV</sequence>
<dbReference type="CDD" id="cd01061">
    <property type="entry name" value="RNase_T2_euk"/>
    <property type="match status" value="1"/>
</dbReference>
<evidence type="ECO:0000256" key="14">
    <source>
        <dbReference type="ARBA" id="ARBA00025494"/>
    </source>
</evidence>
<organism evidence="20 21">
    <name type="scientific">Diplocarpon rosae</name>
    <dbReference type="NCBI Taxonomy" id="946125"/>
    <lineage>
        <taxon>Eukaryota</taxon>
        <taxon>Fungi</taxon>
        <taxon>Dikarya</taxon>
        <taxon>Ascomycota</taxon>
        <taxon>Pezizomycotina</taxon>
        <taxon>Leotiomycetes</taxon>
        <taxon>Helotiales</taxon>
        <taxon>Drepanopezizaceae</taxon>
        <taxon>Diplocarpon</taxon>
    </lineage>
</organism>
<evidence type="ECO:0000256" key="7">
    <source>
        <dbReference type="ARBA" id="ARBA00022722"/>
    </source>
</evidence>
<protein>
    <recommendedName>
        <fullName evidence="15">Ribonuclease T2-like</fullName>
        <ecNumber evidence="4">4.6.1.19</ecNumber>
    </recommendedName>
</protein>
<keyword evidence="11" id="KW-1015">Disulfide bond</keyword>
<dbReference type="GO" id="GO:0005775">
    <property type="term" value="C:vacuolar lumen"/>
    <property type="evidence" value="ECO:0007669"/>
    <property type="project" value="UniProtKB-SubCell"/>
</dbReference>
<dbReference type="InterPro" id="IPR001568">
    <property type="entry name" value="RNase_T2-like"/>
</dbReference>
<evidence type="ECO:0000256" key="5">
    <source>
        <dbReference type="ARBA" id="ARBA00022490"/>
    </source>
</evidence>
<evidence type="ECO:0000256" key="6">
    <source>
        <dbReference type="ARBA" id="ARBA00022554"/>
    </source>
</evidence>
<dbReference type="EMBL" id="JAUBYV010000001">
    <property type="protein sequence ID" value="KAK2630544.1"/>
    <property type="molecule type" value="Genomic_DNA"/>
</dbReference>
<dbReference type="InterPro" id="IPR033130">
    <property type="entry name" value="RNase_T2_His_AS_2"/>
</dbReference>
<evidence type="ECO:0000256" key="9">
    <source>
        <dbReference type="ARBA" id="ARBA00022759"/>
    </source>
</evidence>
<comment type="similarity">
    <text evidence="3 17">Belongs to the RNase T2 family.</text>
</comment>
<dbReference type="AlphaFoldDB" id="A0AAD9WI39"/>
<accession>A0AAD9WI39</accession>
<dbReference type="InterPro" id="IPR057328">
    <property type="entry name" value="RNaseT2L_C"/>
</dbReference>
<reference evidence="20" key="1">
    <citation type="submission" date="2023-06" db="EMBL/GenBank/DDBJ databases">
        <title>Draft genome of Marssonina rosae.</title>
        <authorList>
            <person name="Cheng Q."/>
        </authorList>
    </citation>
    <scope>NUCLEOTIDE SEQUENCE</scope>
    <source>
        <strain evidence="20">R4</strain>
    </source>
</reference>
<evidence type="ECO:0000313" key="21">
    <source>
        <dbReference type="Proteomes" id="UP001285354"/>
    </source>
</evidence>
<evidence type="ECO:0000256" key="16">
    <source>
        <dbReference type="PIRSR" id="PIRSR633697-1"/>
    </source>
</evidence>